<accession>A0A9W4IEX7</accession>
<sequence>MATTKAVVVVELKVPAVRDVLMPKVREGWVLVKVKAVGINPTDWKHVRFGAADIGCRVGCDYAGIVEEVGPNVTNFVKGDRITGWIHGSNRANHESGAFAEYAIAKACVQRKIPDNLSFEEAASLGVAIMTVGLGMYKGLKLPLPTEPTKEPIPLLIYGGSTATGMAGIQFGKLSGLTVITTCSPRNFDLVKSLGADAVFDYKSPTCAADIKALTQNRLRYAWDCTGEGAEICAQAMSDSEPGTYGTIMPSDLELLKATNPQVHGQDFVRGYDTMGEDYYWLGQTAVTPDPEDMRHYQSFLALTQPLLENGSIRPPPSDLNRGGSGLEGVLEGLKEMEAGKVSGEKLVYSI</sequence>
<dbReference type="CDD" id="cd08249">
    <property type="entry name" value="enoyl_reductase_like"/>
    <property type="match status" value="1"/>
</dbReference>
<evidence type="ECO:0000313" key="4">
    <source>
        <dbReference type="EMBL" id="CAG8270055.1"/>
    </source>
</evidence>
<proteinExistence type="inferred from homology"/>
<comment type="similarity">
    <text evidence="1">Belongs to the zinc-containing alcohol dehydrogenase family.</text>
</comment>
<dbReference type="InterPro" id="IPR011032">
    <property type="entry name" value="GroES-like_sf"/>
</dbReference>
<organism evidence="4 5">
    <name type="scientific">Penicillium olsonii</name>
    <dbReference type="NCBI Taxonomy" id="99116"/>
    <lineage>
        <taxon>Eukaryota</taxon>
        <taxon>Fungi</taxon>
        <taxon>Dikarya</taxon>
        <taxon>Ascomycota</taxon>
        <taxon>Pezizomycotina</taxon>
        <taxon>Eurotiomycetes</taxon>
        <taxon>Eurotiomycetidae</taxon>
        <taxon>Eurotiales</taxon>
        <taxon>Aspergillaceae</taxon>
        <taxon>Penicillium</taxon>
    </lineage>
</organism>
<evidence type="ECO:0000256" key="2">
    <source>
        <dbReference type="ARBA" id="ARBA00023002"/>
    </source>
</evidence>
<dbReference type="Pfam" id="PF00107">
    <property type="entry name" value="ADH_zinc_N"/>
    <property type="match status" value="1"/>
</dbReference>
<dbReference type="InterPro" id="IPR013149">
    <property type="entry name" value="ADH-like_C"/>
</dbReference>
<dbReference type="PANTHER" id="PTHR45348:SF2">
    <property type="entry name" value="ZINC-TYPE ALCOHOL DEHYDROGENASE-LIKE PROTEIN C2E1P3.01"/>
    <property type="match status" value="1"/>
</dbReference>
<protein>
    <recommendedName>
        <fullName evidence="3">Enoyl reductase (ER) domain-containing protein</fullName>
    </recommendedName>
</protein>
<dbReference type="Proteomes" id="UP001153618">
    <property type="component" value="Unassembled WGS sequence"/>
</dbReference>
<dbReference type="Gene3D" id="3.40.50.720">
    <property type="entry name" value="NAD(P)-binding Rossmann-like Domain"/>
    <property type="match status" value="1"/>
</dbReference>
<dbReference type="SUPFAM" id="SSF51735">
    <property type="entry name" value="NAD(P)-binding Rossmann-fold domains"/>
    <property type="match status" value="1"/>
</dbReference>
<comment type="caution">
    <text evidence="4">The sequence shown here is derived from an EMBL/GenBank/DDBJ whole genome shotgun (WGS) entry which is preliminary data.</text>
</comment>
<dbReference type="AlphaFoldDB" id="A0A9W4IEX7"/>
<keyword evidence="5" id="KW-1185">Reference proteome</keyword>
<name>A0A9W4IEX7_PENOL</name>
<reference evidence="4" key="1">
    <citation type="submission" date="2021-07" db="EMBL/GenBank/DDBJ databases">
        <authorList>
            <person name="Branca A.L. A."/>
        </authorList>
    </citation>
    <scope>NUCLEOTIDE SEQUENCE</scope>
</reference>
<evidence type="ECO:0000313" key="5">
    <source>
        <dbReference type="Proteomes" id="UP001153618"/>
    </source>
</evidence>
<dbReference type="InterPro" id="IPR036291">
    <property type="entry name" value="NAD(P)-bd_dom_sf"/>
</dbReference>
<dbReference type="Pfam" id="PF08240">
    <property type="entry name" value="ADH_N"/>
    <property type="match status" value="1"/>
</dbReference>
<dbReference type="SUPFAM" id="SSF50129">
    <property type="entry name" value="GroES-like"/>
    <property type="match status" value="1"/>
</dbReference>
<dbReference type="Gene3D" id="3.90.180.10">
    <property type="entry name" value="Medium-chain alcohol dehydrogenases, catalytic domain"/>
    <property type="match status" value="1"/>
</dbReference>
<dbReference type="SMART" id="SM00829">
    <property type="entry name" value="PKS_ER"/>
    <property type="match status" value="1"/>
</dbReference>
<dbReference type="PANTHER" id="PTHR45348">
    <property type="entry name" value="HYPOTHETICAL OXIDOREDUCTASE (EUROFUNG)"/>
    <property type="match status" value="1"/>
</dbReference>
<dbReference type="InterPro" id="IPR020843">
    <property type="entry name" value="ER"/>
</dbReference>
<dbReference type="InterPro" id="IPR047122">
    <property type="entry name" value="Trans-enoyl_RdTase-like"/>
</dbReference>
<dbReference type="OrthoDB" id="48317at2759"/>
<keyword evidence="2" id="KW-0560">Oxidoreductase</keyword>
<gene>
    <name evidence="4" type="ORF">POLS_LOCUS9208</name>
</gene>
<dbReference type="InterPro" id="IPR013154">
    <property type="entry name" value="ADH-like_N"/>
</dbReference>
<evidence type="ECO:0000256" key="1">
    <source>
        <dbReference type="ARBA" id="ARBA00008072"/>
    </source>
</evidence>
<feature type="domain" description="Enoyl reductase (ER)" evidence="3">
    <location>
        <begin position="12"/>
        <end position="348"/>
    </location>
</feature>
<dbReference type="GO" id="GO:0016651">
    <property type="term" value="F:oxidoreductase activity, acting on NAD(P)H"/>
    <property type="evidence" value="ECO:0007669"/>
    <property type="project" value="InterPro"/>
</dbReference>
<dbReference type="EMBL" id="CAJVOS010000082">
    <property type="protein sequence ID" value="CAG8270055.1"/>
    <property type="molecule type" value="Genomic_DNA"/>
</dbReference>
<evidence type="ECO:0000259" key="3">
    <source>
        <dbReference type="SMART" id="SM00829"/>
    </source>
</evidence>